<keyword evidence="2 3" id="KW-0694">RNA-binding</keyword>
<evidence type="ECO:0000259" key="5">
    <source>
        <dbReference type="PROSITE" id="PS50102"/>
    </source>
</evidence>
<dbReference type="InterPro" id="IPR035979">
    <property type="entry name" value="RBD_domain_sf"/>
</dbReference>
<feature type="region of interest" description="Disordered" evidence="4">
    <location>
        <begin position="532"/>
        <end position="632"/>
    </location>
</feature>
<evidence type="ECO:0000256" key="3">
    <source>
        <dbReference type="PROSITE-ProRule" id="PRU00176"/>
    </source>
</evidence>
<feature type="region of interest" description="Disordered" evidence="4">
    <location>
        <begin position="1"/>
        <end position="133"/>
    </location>
</feature>
<evidence type="ECO:0000256" key="2">
    <source>
        <dbReference type="ARBA" id="ARBA00022884"/>
    </source>
</evidence>
<dbReference type="Pfam" id="PF00076">
    <property type="entry name" value="RRM_1"/>
    <property type="match status" value="1"/>
</dbReference>
<dbReference type="PROSITE" id="PS50102">
    <property type="entry name" value="RRM"/>
    <property type="match status" value="1"/>
</dbReference>
<feature type="compositionally biased region" description="Low complexity" evidence="4">
    <location>
        <begin position="562"/>
        <end position="574"/>
    </location>
</feature>
<dbReference type="InterPro" id="IPR000504">
    <property type="entry name" value="RRM_dom"/>
</dbReference>
<dbReference type="PANTHER" id="PTHR48027">
    <property type="entry name" value="HETEROGENEOUS NUCLEAR RIBONUCLEOPROTEIN 87F-RELATED"/>
    <property type="match status" value="1"/>
</dbReference>
<dbReference type="SMART" id="SM00360">
    <property type="entry name" value="RRM"/>
    <property type="match status" value="1"/>
</dbReference>
<dbReference type="Gene3D" id="3.30.70.330">
    <property type="match status" value="1"/>
</dbReference>
<organism evidence="6">
    <name type="scientific">Leptocylindrus danicus</name>
    <dbReference type="NCBI Taxonomy" id="163516"/>
    <lineage>
        <taxon>Eukaryota</taxon>
        <taxon>Sar</taxon>
        <taxon>Stramenopiles</taxon>
        <taxon>Ochrophyta</taxon>
        <taxon>Bacillariophyta</taxon>
        <taxon>Coscinodiscophyceae</taxon>
        <taxon>Chaetocerotophycidae</taxon>
        <taxon>Leptocylindrales</taxon>
        <taxon>Leptocylindraceae</taxon>
        <taxon>Leptocylindrus</taxon>
    </lineage>
</organism>
<dbReference type="SUPFAM" id="SSF54928">
    <property type="entry name" value="RNA-binding domain, RBD"/>
    <property type="match status" value="1"/>
</dbReference>
<evidence type="ECO:0000256" key="1">
    <source>
        <dbReference type="ARBA" id="ARBA00022737"/>
    </source>
</evidence>
<dbReference type="GO" id="GO:0010629">
    <property type="term" value="P:negative regulation of gene expression"/>
    <property type="evidence" value="ECO:0007669"/>
    <property type="project" value="UniProtKB-ARBA"/>
</dbReference>
<dbReference type="EMBL" id="HBGY01028036">
    <property type="protein sequence ID" value="CAD9603027.1"/>
    <property type="molecule type" value="Transcribed_RNA"/>
</dbReference>
<name>A0A7S2PJB2_9STRA</name>
<evidence type="ECO:0000256" key="4">
    <source>
        <dbReference type="SAM" id="MobiDB-lite"/>
    </source>
</evidence>
<feature type="compositionally biased region" description="Polar residues" evidence="4">
    <location>
        <begin position="596"/>
        <end position="616"/>
    </location>
</feature>
<gene>
    <name evidence="6" type="ORF">LDAN0321_LOCUS17342</name>
</gene>
<feature type="compositionally biased region" description="Polar residues" evidence="4">
    <location>
        <begin position="533"/>
        <end position="543"/>
    </location>
</feature>
<feature type="region of interest" description="Disordered" evidence="4">
    <location>
        <begin position="276"/>
        <end position="296"/>
    </location>
</feature>
<protein>
    <recommendedName>
        <fullName evidence="5">RRM domain-containing protein</fullName>
    </recommendedName>
</protein>
<dbReference type="CDD" id="cd12362">
    <property type="entry name" value="RRM3_CELF1-6"/>
    <property type="match status" value="1"/>
</dbReference>
<proteinExistence type="predicted"/>
<feature type="domain" description="RRM" evidence="5">
    <location>
        <begin position="443"/>
        <end position="521"/>
    </location>
</feature>
<dbReference type="GO" id="GO:0009967">
    <property type="term" value="P:positive regulation of signal transduction"/>
    <property type="evidence" value="ECO:0007669"/>
    <property type="project" value="UniProtKB-ARBA"/>
</dbReference>
<dbReference type="GO" id="GO:0003729">
    <property type="term" value="F:mRNA binding"/>
    <property type="evidence" value="ECO:0007669"/>
    <property type="project" value="UniProtKB-ARBA"/>
</dbReference>
<dbReference type="GO" id="GO:0005737">
    <property type="term" value="C:cytoplasm"/>
    <property type="evidence" value="ECO:0007669"/>
    <property type="project" value="UniProtKB-ARBA"/>
</dbReference>
<reference evidence="6" key="1">
    <citation type="submission" date="2021-01" db="EMBL/GenBank/DDBJ databases">
        <authorList>
            <person name="Corre E."/>
            <person name="Pelletier E."/>
            <person name="Niang G."/>
            <person name="Scheremetjew M."/>
            <person name="Finn R."/>
            <person name="Kale V."/>
            <person name="Holt S."/>
            <person name="Cochrane G."/>
            <person name="Meng A."/>
            <person name="Brown T."/>
            <person name="Cohen L."/>
        </authorList>
    </citation>
    <scope>NUCLEOTIDE SEQUENCE</scope>
    <source>
        <strain evidence="6">B650</strain>
    </source>
</reference>
<evidence type="ECO:0000313" key="6">
    <source>
        <dbReference type="EMBL" id="CAD9603027.1"/>
    </source>
</evidence>
<feature type="compositionally biased region" description="Basic residues" evidence="4">
    <location>
        <begin position="276"/>
        <end position="286"/>
    </location>
</feature>
<dbReference type="FunFam" id="3.30.70.330:FF:000383">
    <property type="entry name" value="Sex lethal, isoform D"/>
    <property type="match status" value="1"/>
</dbReference>
<feature type="compositionally biased region" description="Low complexity" evidence="4">
    <location>
        <begin position="1"/>
        <end position="21"/>
    </location>
</feature>
<dbReference type="InterPro" id="IPR052462">
    <property type="entry name" value="SLIRP/GR-RBP-like"/>
</dbReference>
<sequence>MSTTAATTRTSTSTNTKQSTTKGNGNVHLGKIPPKQKPNDMETTTTTVVVVEEKNTSNAGTTSNGVKSSSPKGSTAKNTNTNTTKSNVKEVVVSKHGNGTSNGKSACTTSTTPPQSHYPSTSTATTTTTPDTATQMSFGSTTLMATGGNGTNGCGIPPTSPMSSMFSPGGTVHSANSLPNTCTTTNTIGGASPYGVGVGNMYGAAAGAYTYFDPLSPPEAQGYPPVNVNMNNFGGLNAAAAAYGGWQAAAAADHYPNIHAAAARAPLLPSYATHHAHAHHNHHNHQAYHLNPRRSGNNRNVVVTAMEDHNAAAGVGLEYNDGTVNNEDAAQQQQQAMFFGGMNVMYPNGGADMNMHPYGASANGGGGGGAGLYGHHHHHHHRGGVGAYGNSAASNGIVSPHNHHSAANMNMNAMNMNHATGMSVHNPGPAIQVSGANKGPEGSNLFIFHIPNQFTNLDMYNLFSPYGTLLSVRIMVEKDTGRSRGFGFVSYDNPKSAAIAIEELNGYQIGNKRLKVQHKQVKVVNAATHDHASNTWSGTTSYGQMHHRSHDGQADSSNDADSSPTRGSHSTSSSLEGEKVERRLASPVSMPIEQVQCRTTRGSKKVASTNASSADSLNMKPLWKSLPESAKK</sequence>
<dbReference type="InterPro" id="IPR012677">
    <property type="entry name" value="Nucleotide-bd_a/b_plait_sf"/>
</dbReference>
<feature type="compositionally biased region" description="Polar residues" evidence="4">
    <location>
        <begin position="97"/>
        <end position="118"/>
    </location>
</feature>
<accession>A0A7S2PJB2</accession>
<dbReference type="AlphaFoldDB" id="A0A7S2PJB2"/>
<keyword evidence="1" id="KW-0677">Repeat</keyword>
<feature type="compositionally biased region" description="Polar residues" evidence="4">
    <location>
        <begin position="56"/>
        <end position="76"/>
    </location>
</feature>
<feature type="compositionally biased region" description="Low complexity" evidence="4">
    <location>
        <begin position="77"/>
        <end position="95"/>
    </location>
</feature>
<feature type="compositionally biased region" description="Low complexity" evidence="4">
    <location>
        <begin position="119"/>
        <end position="133"/>
    </location>
</feature>